<dbReference type="Proteomes" id="UP001181347">
    <property type="component" value="Unassembled WGS sequence"/>
</dbReference>
<dbReference type="AlphaFoldDB" id="A0AAE4RWS7"/>
<dbReference type="EMBL" id="JAWDES010000005">
    <property type="protein sequence ID" value="MDU0259813.1"/>
    <property type="molecule type" value="Genomic_DNA"/>
</dbReference>
<reference evidence="1" key="1">
    <citation type="submission" date="2023-10" db="EMBL/GenBank/DDBJ databases">
        <title>Genome Sequence of the Bacteria from From Gut Wall in Crohn's Disease.</title>
        <authorList>
            <person name="Rodriguez-Palacios A."/>
        </authorList>
    </citation>
    <scope>NUCLEOTIDE SEQUENCE</scope>
    <source>
        <strain evidence="1">CavFT-hAR58</strain>
    </source>
</reference>
<proteinExistence type="predicted"/>
<comment type="caution">
    <text evidence="1">The sequence shown here is derived from an EMBL/GenBank/DDBJ whole genome shotgun (WGS) entry which is preliminary data.</text>
</comment>
<organism evidence="1 2">
    <name type="scientific">Alistipes finegoldii</name>
    <dbReference type="NCBI Taxonomy" id="214856"/>
    <lineage>
        <taxon>Bacteria</taxon>
        <taxon>Pseudomonadati</taxon>
        <taxon>Bacteroidota</taxon>
        <taxon>Bacteroidia</taxon>
        <taxon>Bacteroidales</taxon>
        <taxon>Rikenellaceae</taxon>
        <taxon>Alistipes</taxon>
    </lineage>
</organism>
<gene>
    <name evidence="1" type="ORF">RVH17_06750</name>
</gene>
<name>A0AAE4RWS7_9BACT</name>
<evidence type="ECO:0000313" key="1">
    <source>
        <dbReference type="EMBL" id="MDU0259813.1"/>
    </source>
</evidence>
<sequence length="45" mass="5242">MKRCKITIFKTTIHEDLARQYAAPGFTKRPSRRRLYTAGDRQTSA</sequence>
<dbReference type="RefSeq" id="WP_229100542.1">
    <property type="nucleotide sequence ID" value="NZ_BAAFKU010000027.1"/>
</dbReference>
<protein>
    <submittedName>
        <fullName evidence="1">Uncharacterized protein</fullName>
    </submittedName>
</protein>
<evidence type="ECO:0000313" key="2">
    <source>
        <dbReference type="Proteomes" id="UP001181347"/>
    </source>
</evidence>
<accession>A0AAE4RWS7</accession>